<evidence type="ECO:0000313" key="2">
    <source>
        <dbReference type="EMBL" id="GGC29397.1"/>
    </source>
</evidence>
<sequence>MWKLVALAHLIWGNIQQDSILNPEFADRLNSVYRHSVPTVTVNGLKTMMKQGVTLLDTREDNEFEVSHIRHTRHVGYIWFDMRDVYDIPKNDTLVVYCAVGNRSERIGEKLQKAGYRHVYLLLGGIYEWVNQGNPVYNNHDIQTTEIHVYDENWSRWLERGSPVY</sequence>
<protein>
    <recommendedName>
        <fullName evidence="1">Rhodanese domain-containing protein</fullName>
    </recommendedName>
</protein>
<name>A0ABQ1LT59_9SPHI</name>
<dbReference type="SMART" id="SM00450">
    <property type="entry name" value="RHOD"/>
    <property type="match status" value="1"/>
</dbReference>
<dbReference type="InterPro" id="IPR036873">
    <property type="entry name" value="Rhodanese-like_dom_sf"/>
</dbReference>
<gene>
    <name evidence="2" type="ORF">GCM10011386_21780</name>
</gene>
<dbReference type="PROSITE" id="PS50206">
    <property type="entry name" value="RHODANESE_3"/>
    <property type="match status" value="1"/>
</dbReference>
<accession>A0ABQ1LT59</accession>
<dbReference type="PANTHER" id="PTHR44086:SF10">
    <property type="entry name" value="THIOSULFATE SULFURTRANSFERASE_RHODANESE-LIKE DOMAIN-CONTAINING PROTEIN 3"/>
    <property type="match status" value="1"/>
</dbReference>
<dbReference type="Pfam" id="PF00581">
    <property type="entry name" value="Rhodanese"/>
    <property type="match status" value="1"/>
</dbReference>
<dbReference type="Proteomes" id="UP000597338">
    <property type="component" value="Unassembled WGS sequence"/>
</dbReference>
<evidence type="ECO:0000313" key="3">
    <source>
        <dbReference type="Proteomes" id="UP000597338"/>
    </source>
</evidence>
<dbReference type="PANTHER" id="PTHR44086">
    <property type="entry name" value="THIOSULFATE SULFURTRANSFERASE RDL2, MITOCHONDRIAL-RELATED"/>
    <property type="match status" value="1"/>
</dbReference>
<dbReference type="EMBL" id="BMIK01000006">
    <property type="protein sequence ID" value="GGC29397.1"/>
    <property type="molecule type" value="Genomic_DNA"/>
</dbReference>
<evidence type="ECO:0000259" key="1">
    <source>
        <dbReference type="PROSITE" id="PS50206"/>
    </source>
</evidence>
<proteinExistence type="predicted"/>
<keyword evidence="3" id="KW-1185">Reference proteome</keyword>
<dbReference type="NCBIfam" id="NF045521">
    <property type="entry name" value="rhoda_near_glyco"/>
    <property type="match status" value="1"/>
</dbReference>
<dbReference type="Gene3D" id="3.40.250.10">
    <property type="entry name" value="Rhodanese-like domain"/>
    <property type="match status" value="1"/>
</dbReference>
<dbReference type="InterPro" id="IPR001763">
    <property type="entry name" value="Rhodanese-like_dom"/>
</dbReference>
<dbReference type="RefSeq" id="WP_188750528.1">
    <property type="nucleotide sequence ID" value="NZ_BMIK01000006.1"/>
</dbReference>
<comment type="caution">
    <text evidence="2">The sequence shown here is derived from an EMBL/GenBank/DDBJ whole genome shotgun (WGS) entry which is preliminary data.</text>
</comment>
<dbReference type="SUPFAM" id="SSF52821">
    <property type="entry name" value="Rhodanese/Cell cycle control phosphatase"/>
    <property type="match status" value="1"/>
</dbReference>
<dbReference type="CDD" id="cd00158">
    <property type="entry name" value="RHOD"/>
    <property type="match status" value="1"/>
</dbReference>
<reference evidence="3" key="1">
    <citation type="journal article" date="2019" name="Int. J. Syst. Evol. Microbiol.">
        <title>The Global Catalogue of Microorganisms (GCM) 10K type strain sequencing project: providing services to taxonomists for standard genome sequencing and annotation.</title>
        <authorList>
            <consortium name="The Broad Institute Genomics Platform"/>
            <consortium name="The Broad Institute Genome Sequencing Center for Infectious Disease"/>
            <person name="Wu L."/>
            <person name="Ma J."/>
        </authorList>
    </citation>
    <scope>NUCLEOTIDE SEQUENCE [LARGE SCALE GENOMIC DNA]</scope>
    <source>
        <strain evidence="3">CGMCC 1.15342</strain>
    </source>
</reference>
<feature type="domain" description="Rhodanese" evidence="1">
    <location>
        <begin position="49"/>
        <end position="138"/>
    </location>
</feature>
<organism evidence="2 3">
    <name type="scientific">Parapedobacter defluvii</name>
    <dbReference type="NCBI Taxonomy" id="2045106"/>
    <lineage>
        <taxon>Bacteria</taxon>
        <taxon>Pseudomonadati</taxon>
        <taxon>Bacteroidota</taxon>
        <taxon>Sphingobacteriia</taxon>
        <taxon>Sphingobacteriales</taxon>
        <taxon>Sphingobacteriaceae</taxon>
        <taxon>Parapedobacter</taxon>
    </lineage>
</organism>